<evidence type="ECO:0000313" key="2">
    <source>
        <dbReference type="EMBL" id="EPC90294.1"/>
    </source>
</evidence>
<feature type="domain" description="Transposase IS4-like" evidence="1">
    <location>
        <begin position="54"/>
        <end position="148"/>
    </location>
</feature>
<dbReference type="AlphaFoldDB" id="A0ABC9TAI9"/>
<dbReference type="InterPro" id="IPR002559">
    <property type="entry name" value="Transposase_11"/>
</dbReference>
<accession>A0ABC9TAI9</accession>
<reference evidence="2 3" key="1">
    <citation type="journal article" date="2013" name="PLoS ONE">
        <title>Lactobacillus paracasei comparative genomics: towards species pan-genome definition and exploitation of diversity.</title>
        <authorList>
            <person name="Smokvina T."/>
            <person name="Wels M."/>
            <person name="Polka J."/>
            <person name="Chervaux C."/>
            <person name="Brisse S."/>
            <person name="Boekhorst J."/>
            <person name="van Hylckama Vlieg J.E."/>
            <person name="Siezen R.J."/>
        </authorList>
    </citation>
    <scope>NUCLEOTIDE SEQUENCE [LARGE SCALE GENOMIC DNA]</scope>
    <source>
        <strain evidence="2 3">Lpp49</strain>
    </source>
</reference>
<sequence length="219" mass="24346">MNDLAAEKQYTADLIKAVEAHPEVSAIQGVPEALHSLQEKQEDIQEASRYSVDKDAKVGHKSATTAFFGYKTHLAMTPERIITAAVVTSGEKGDGQFLKALVNQSRENGVIVESVTGDTAYSGKENLKLAKRYYFQLYSKLHPIISNGSRTHPRLGTSIKMPVCSFVLQVLWPRESHEPAKKIRVTIKVALTTLTQITVRYVRNSQDVIDRAPRQKLIA</sequence>
<comment type="caution">
    <text evidence="2">The sequence shown here is derived from an EMBL/GenBank/DDBJ whole genome shotgun (WGS) entry which is preliminary data.</text>
</comment>
<dbReference type="EMBL" id="ANKJ01000027">
    <property type="protein sequence ID" value="EPC90294.1"/>
    <property type="molecule type" value="Genomic_DNA"/>
</dbReference>
<dbReference type="Pfam" id="PF01609">
    <property type="entry name" value="DDE_Tnp_1"/>
    <property type="match status" value="1"/>
</dbReference>
<evidence type="ECO:0000259" key="1">
    <source>
        <dbReference type="Pfam" id="PF01609"/>
    </source>
</evidence>
<proteinExistence type="predicted"/>
<evidence type="ECO:0000313" key="3">
    <source>
        <dbReference type="Proteomes" id="UP000014310"/>
    </source>
</evidence>
<dbReference type="Proteomes" id="UP000014310">
    <property type="component" value="Unassembled WGS sequence"/>
</dbReference>
<name>A0ABC9TAI9_LACPA</name>
<gene>
    <name evidence="2" type="ORF">Lpp49_10587</name>
</gene>
<protein>
    <submittedName>
        <fullName evidence="2">Transposase</fullName>
    </submittedName>
</protein>
<organism evidence="2 3">
    <name type="scientific">Lacticaseibacillus paracasei subsp. paracasei Lpp49</name>
    <dbReference type="NCBI Taxonomy" id="1256213"/>
    <lineage>
        <taxon>Bacteria</taxon>
        <taxon>Bacillati</taxon>
        <taxon>Bacillota</taxon>
        <taxon>Bacilli</taxon>
        <taxon>Lactobacillales</taxon>
        <taxon>Lactobacillaceae</taxon>
        <taxon>Lacticaseibacillus</taxon>
    </lineage>
</organism>